<dbReference type="Proteomes" id="UP000821853">
    <property type="component" value="Chromosome 4"/>
</dbReference>
<proteinExistence type="predicted"/>
<accession>A0A9J6GFB1</accession>
<evidence type="ECO:0000313" key="2">
    <source>
        <dbReference type="EMBL" id="KAH9373867.1"/>
    </source>
</evidence>
<name>A0A9J6GFB1_HAELO</name>
<gene>
    <name evidence="2" type="ORF">HPB48_009253</name>
</gene>
<feature type="region of interest" description="Disordered" evidence="1">
    <location>
        <begin position="227"/>
        <end position="293"/>
    </location>
</feature>
<protein>
    <submittedName>
        <fullName evidence="2">Uncharacterized protein</fullName>
    </submittedName>
</protein>
<feature type="compositionally biased region" description="Polar residues" evidence="1">
    <location>
        <begin position="232"/>
        <end position="245"/>
    </location>
</feature>
<sequence>MPKLGKEDSVVVIKPRDTINLTAYKGTNILGAAISTASGTPQASHELTIGPACDQNIIIVGVRNSERIRQVLAVRELTIDGVWRGIQAHLKPAEDTCRGVINVDPAVTEQDISGVIYSPEAQILNIRKLGQTNVAVLTFQERKVPRHIFYWHKAIPVRLYPKTTPACPRCGAVGYRADVCPSPSGQRYQACGEAQPGLEDNCTPTCLICGDSHLTGSVDCGAKFRYRRPGTVHNSGTNKSTNSRGVGSDHLSGVERQLQHQRKGDGDDPGNQGTRAEGTPKQQRTRHQRITQR</sequence>
<dbReference type="AlphaFoldDB" id="A0A9J6GFB1"/>
<evidence type="ECO:0000313" key="3">
    <source>
        <dbReference type="Proteomes" id="UP000821853"/>
    </source>
</evidence>
<dbReference type="OrthoDB" id="6931295at2759"/>
<feature type="compositionally biased region" description="Basic residues" evidence="1">
    <location>
        <begin position="283"/>
        <end position="293"/>
    </location>
</feature>
<evidence type="ECO:0000256" key="1">
    <source>
        <dbReference type="SAM" id="MobiDB-lite"/>
    </source>
</evidence>
<dbReference type="EMBL" id="JABSTR010000006">
    <property type="protein sequence ID" value="KAH9373867.1"/>
    <property type="molecule type" value="Genomic_DNA"/>
</dbReference>
<keyword evidence="3" id="KW-1185">Reference proteome</keyword>
<organism evidence="2 3">
    <name type="scientific">Haemaphysalis longicornis</name>
    <name type="common">Bush tick</name>
    <dbReference type="NCBI Taxonomy" id="44386"/>
    <lineage>
        <taxon>Eukaryota</taxon>
        <taxon>Metazoa</taxon>
        <taxon>Ecdysozoa</taxon>
        <taxon>Arthropoda</taxon>
        <taxon>Chelicerata</taxon>
        <taxon>Arachnida</taxon>
        <taxon>Acari</taxon>
        <taxon>Parasitiformes</taxon>
        <taxon>Ixodida</taxon>
        <taxon>Ixodoidea</taxon>
        <taxon>Ixodidae</taxon>
        <taxon>Haemaphysalinae</taxon>
        <taxon>Haemaphysalis</taxon>
    </lineage>
</organism>
<reference evidence="2 3" key="1">
    <citation type="journal article" date="2020" name="Cell">
        <title>Large-Scale Comparative Analyses of Tick Genomes Elucidate Their Genetic Diversity and Vector Capacities.</title>
        <authorList>
            <consortium name="Tick Genome and Microbiome Consortium (TIGMIC)"/>
            <person name="Jia N."/>
            <person name="Wang J."/>
            <person name="Shi W."/>
            <person name="Du L."/>
            <person name="Sun Y."/>
            <person name="Zhan W."/>
            <person name="Jiang J.F."/>
            <person name="Wang Q."/>
            <person name="Zhang B."/>
            <person name="Ji P."/>
            <person name="Bell-Sakyi L."/>
            <person name="Cui X.M."/>
            <person name="Yuan T.T."/>
            <person name="Jiang B.G."/>
            <person name="Yang W.F."/>
            <person name="Lam T.T."/>
            <person name="Chang Q.C."/>
            <person name="Ding S.J."/>
            <person name="Wang X.J."/>
            <person name="Zhu J.G."/>
            <person name="Ruan X.D."/>
            <person name="Zhao L."/>
            <person name="Wei J.T."/>
            <person name="Ye R.Z."/>
            <person name="Que T.C."/>
            <person name="Du C.H."/>
            <person name="Zhou Y.H."/>
            <person name="Cheng J.X."/>
            <person name="Dai P.F."/>
            <person name="Guo W.B."/>
            <person name="Han X.H."/>
            <person name="Huang E.J."/>
            <person name="Li L.F."/>
            <person name="Wei W."/>
            <person name="Gao Y.C."/>
            <person name="Liu J.Z."/>
            <person name="Shao H.Z."/>
            <person name="Wang X."/>
            <person name="Wang C.C."/>
            <person name="Yang T.C."/>
            <person name="Huo Q.B."/>
            <person name="Li W."/>
            <person name="Chen H.Y."/>
            <person name="Chen S.E."/>
            <person name="Zhou L.G."/>
            <person name="Ni X.B."/>
            <person name="Tian J.H."/>
            <person name="Sheng Y."/>
            <person name="Liu T."/>
            <person name="Pan Y.S."/>
            <person name="Xia L.Y."/>
            <person name="Li J."/>
            <person name="Zhao F."/>
            <person name="Cao W.C."/>
        </authorList>
    </citation>
    <scope>NUCLEOTIDE SEQUENCE [LARGE SCALE GENOMIC DNA]</scope>
    <source>
        <strain evidence="2">HaeL-2018</strain>
    </source>
</reference>
<dbReference type="VEuPathDB" id="VectorBase:HLOH_046234"/>
<comment type="caution">
    <text evidence="2">The sequence shown here is derived from an EMBL/GenBank/DDBJ whole genome shotgun (WGS) entry which is preliminary data.</text>
</comment>